<dbReference type="InterPro" id="IPR004258">
    <property type="entry name" value="DBL"/>
</dbReference>
<feature type="region of interest" description="Disordered" evidence="2">
    <location>
        <begin position="854"/>
        <end position="883"/>
    </location>
</feature>
<dbReference type="InterPro" id="IPR008602">
    <property type="entry name" value="Duffy-antigen-binding"/>
</dbReference>
<evidence type="ECO:0000259" key="4">
    <source>
        <dbReference type="Pfam" id="PF05424"/>
    </source>
</evidence>
<dbReference type="InterPro" id="IPR054595">
    <property type="entry name" value="DBL_C"/>
</dbReference>
<dbReference type="VEuPathDB" id="PlasmoDB:PF3D7_0200100"/>
<feature type="compositionally biased region" description="Acidic residues" evidence="2">
    <location>
        <begin position="785"/>
        <end position="797"/>
    </location>
</feature>
<dbReference type="VEuPathDB" id="PlasmoDB:PfGA01_110005400"/>
<evidence type="ECO:0000259" key="5">
    <source>
        <dbReference type="Pfam" id="PF15447"/>
    </source>
</evidence>
<feature type="region of interest" description="Disordered" evidence="2">
    <location>
        <begin position="744"/>
        <end position="820"/>
    </location>
</feature>
<dbReference type="VEuPathDB" id="PlasmoDB:PfSN01_080037600"/>
<accession>A0A0F6P8I2</accession>
<dbReference type="Pfam" id="PF05424">
    <property type="entry name" value="Duffy_binding"/>
    <property type="match status" value="1"/>
</dbReference>
<dbReference type="VEuPathDB" id="PlasmoDB:Pf7G8_040005600"/>
<dbReference type="VEuPathDB" id="PlasmoDB:PfCD01_070016000"/>
<feature type="compositionally biased region" description="Basic and acidic residues" evidence="2">
    <location>
        <begin position="805"/>
        <end position="820"/>
    </location>
</feature>
<dbReference type="FunFam" id="1.20.58.830:FF:000003">
    <property type="entry name" value="Erythrocyte membrane protein 1, PfEMP1"/>
    <property type="match status" value="1"/>
</dbReference>
<dbReference type="VEuPathDB" id="PlasmoDB:PfKH01_090005300"/>
<feature type="compositionally biased region" description="Basic and acidic residues" evidence="2">
    <location>
        <begin position="744"/>
        <end position="767"/>
    </location>
</feature>
<feature type="domain" description="Duffy-antigen binding" evidence="4">
    <location>
        <begin position="122"/>
        <end position="315"/>
    </location>
</feature>
<evidence type="ECO:0000256" key="1">
    <source>
        <dbReference type="SAM" id="Coils"/>
    </source>
</evidence>
<dbReference type="AlphaFoldDB" id="A0A0F6P8I2"/>
<dbReference type="VEuPathDB" id="PlasmoDB:PfTG01_000006100"/>
<feature type="non-terminal residue" evidence="7">
    <location>
        <position position="883"/>
    </location>
</feature>
<proteinExistence type="predicted"/>
<dbReference type="VEuPathDB" id="PlasmoDB:PfHB3_080014200"/>
<dbReference type="InterPro" id="IPR029210">
    <property type="entry name" value="PfEMP1_NTS"/>
</dbReference>
<dbReference type="VEuPathDB" id="PlasmoDB:PfML01_000015500"/>
<dbReference type="GO" id="GO:0046789">
    <property type="term" value="F:host cell surface receptor binding"/>
    <property type="evidence" value="ECO:0007669"/>
    <property type="project" value="InterPro"/>
</dbReference>
<dbReference type="VEuPathDB" id="PlasmoDB:PfNF166_040007200"/>
<sequence length="883" mass="100767">MAPAQGGTQDGAEKYKNAKDAKDLLDKIGEKVYKEKVEKEAANYRGELHGRLLDATFTTRKGFVASHVSDPCHLIYEYDTNVTEGHGKEYPCKDRGEVRFSDTEGAECDKRKIKDSEKDGVGACAPYRRLHLCDQHLSHMKAEKINTKDNLLLDVCLAAKHEGESISSQHGKHKATNNESQLCTELARSFADIGDIIRGKDLYIRNKREKRRLEDNLQNIFKQIHEDVMKTSGRKGKKGELQKRYGGDEANNFFKLREDWWNNNREMVWYAITCGAGGSHYFRQTCGTGTPTNEKCRCTIHGVPTYFDYVPQYLRWFEEWAEDFCRKRKKKIENAIKNCRGDNGSGKERYCDLNGYDCKKTISAKQKLVEGEGCKKCSVACNPFVPWIDNQQKEFEKQKRKYDEEIKKANGTTNSKRKKRSTKSETYEGYDEEFYKILKIDYQNVENFLEKLSREGICGSKPKVGNETADAANFTNVNTEKTFSRTEYCQACPWCGMDCTSNGTCTKKDDSKCQQQIPKKEYTESNTTDIPVLTPEEGQSDILKKYKKFCDAKGEKGAPGTANGGGQINEWECYYDDSNEDGGKNDNCIQGEWKNFKQGEEFKSYYSFFYGSIIDMLKDSVDWRTYLKSCLDKVKTNKCTSGCKSKCECYKSWVKQKKTEWGKIKDHFGKQKDMRKEIAGMDPGEFLEFYLEINFLQDMKEAQGDPKAIKRFTDLLPKEDEEVPNLLKTKKTIDEFLEEEQQKAEDCLQTHKDKCDEPKRNIGEARSETATPTPPHSPAPKKGDSEEEEEEEDEEQPEPVVDQVEGPKEEGPPEKKDEAEKVCQIVNNILTTPKSLDEACAQKYDGKYYGWKCIPSGDKTATGSEGSESEPKSRTTRAADSAV</sequence>
<evidence type="ECO:0000259" key="3">
    <source>
        <dbReference type="Pfam" id="PF03011"/>
    </source>
</evidence>
<dbReference type="VEuPathDB" id="PlasmoDB:PfGN01_070017200"/>
<dbReference type="VEuPathDB" id="PlasmoDB:Pf7G8-2_000094000"/>
<dbReference type="VEuPathDB" id="PlasmoDB:PfNF135_100005100"/>
<evidence type="ECO:0000256" key="2">
    <source>
        <dbReference type="SAM" id="MobiDB-lite"/>
    </source>
</evidence>
<reference evidence="7" key="1">
    <citation type="journal article" date="2015" name="Malar. J.">
        <title>Transcription of the var genes from a freshly-obtained field isolate of Plasmodium falciparum shows more variable switching patterns than long laboratory-adapted isolates.</title>
        <authorList>
            <person name="Ye R."/>
            <person name="Zhang D."/>
            <person name="Chen B."/>
            <person name="Zhu Y."/>
            <person name="Zhang Y."/>
            <person name="Wang S."/>
            <person name="Pan W."/>
        </authorList>
    </citation>
    <scope>NUCLEOTIDE SEQUENCE</scope>
    <source>
        <strain evidence="7">FCYN0906-5H</strain>
    </source>
</reference>
<feature type="domain" description="Plasmodium falciparum erythrocyte membrane protein-1 N-terminal segment" evidence="5">
    <location>
        <begin position="20"/>
        <end position="56"/>
    </location>
</feature>
<name>A0A0F6P8I2_PLAFA</name>
<dbReference type="VEuPathDB" id="PlasmoDB:PfGB4_000008400"/>
<dbReference type="VEuPathDB" id="PlasmoDB:PfKH02_020026400"/>
<dbReference type="EMBL" id="KJ856473">
    <property type="protein sequence ID" value="AJD77403.1"/>
    <property type="molecule type" value="Genomic_DNA"/>
</dbReference>
<dbReference type="VEuPathDB" id="PlasmoDB:PfKH01_060024600"/>
<dbReference type="SUPFAM" id="SSF140924">
    <property type="entry name" value="Duffy binding domain-like"/>
    <property type="match status" value="2"/>
</dbReference>
<dbReference type="GO" id="GO:0016020">
    <property type="term" value="C:membrane"/>
    <property type="evidence" value="ECO:0007669"/>
    <property type="project" value="InterPro"/>
</dbReference>
<dbReference type="Gene3D" id="1.20.58.830">
    <property type="match status" value="2"/>
</dbReference>
<feature type="coiled-coil region" evidence="1">
    <location>
        <begin position="388"/>
        <end position="455"/>
    </location>
</feature>
<dbReference type="VEuPathDB" id="PlasmoDB:PfNF54_020005100"/>
<feature type="domain" description="Duffy-binding-like" evidence="3">
    <location>
        <begin position="608"/>
        <end position="755"/>
    </location>
</feature>
<feature type="domain" description="Duffy-binding-like" evidence="6">
    <location>
        <begin position="319"/>
        <end position="487"/>
    </location>
</feature>
<keyword evidence="1" id="KW-0175">Coiled coil</keyword>
<dbReference type="Pfam" id="PF03011">
    <property type="entry name" value="PFEMP"/>
    <property type="match status" value="1"/>
</dbReference>
<evidence type="ECO:0000313" key="7">
    <source>
        <dbReference type="EMBL" id="AJD77403.1"/>
    </source>
</evidence>
<dbReference type="Gene3D" id="1.20.1310.20">
    <property type="entry name" value="Duffy-antigen binding domain"/>
    <property type="match status" value="1"/>
</dbReference>
<evidence type="ECO:0000259" key="6">
    <source>
        <dbReference type="Pfam" id="PF22672"/>
    </source>
</evidence>
<gene>
    <name evidence="7" type="primary">var21</name>
</gene>
<organism evidence="7">
    <name type="scientific">Plasmodium falciparum</name>
    <name type="common">malaria parasite P. falciparum</name>
    <dbReference type="NCBI Taxonomy" id="5833"/>
    <lineage>
        <taxon>Eukaryota</taxon>
        <taxon>Sar</taxon>
        <taxon>Alveolata</taxon>
        <taxon>Apicomplexa</taxon>
        <taxon>Aconoidasida</taxon>
        <taxon>Haemosporida</taxon>
        <taxon>Plasmodiidae</taxon>
        <taxon>Plasmodium</taxon>
        <taxon>Plasmodium (Laverania)</taxon>
    </lineage>
</organism>
<dbReference type="Pfam" id="PF15447">
    <property type="entry name" value="NTS"/>
    <property type="match status" value="1"/>
</dbReference>
<dbReference type="VEuPathDB" id="PlasmoDB:PfKE01_070035300"/>
<protein>
    <submittedName>
        <fullName evidence="7">Erythrocyte membrane protein 1</fullName>
    </submittedName>
</protein>
<dbReference type="InterPro" id="IPR042202">
    <property type="entry name" value="Duffy-ag-bd_sf"/>
</dbReference>
<dbReference type="Pfam" id="PF22672">
    <property type="entry name" value="DBL_C"/>
    <property type="match status" value="1"/>
</dbReference>
<dbReference type="VEuPathDB" id="PlasmoDB:PfSD01_140082900"/>